<feature type="compositionally biased region" description="Low complexity" evidence="1">
    <location>
        <begin position="329"/>
        <end position="338"/>
    </location>
</feature>
<reference evidence="3" key="1">
    <citation type="submission" date="2022-10" db="EMBL/GenBank/DDBJ databases">
        <title>The complete genomes of actinobacterial strains from the NBC collection.</title>
        <authorList>
            <person name="Joergensen T.S."/>
            <person name="Alvarez Arevalo M."/>
            <person name="Sterndorff E.B."/>
            <person name="Faurdal D."/>
            <person name="Vuksanovic O."/>
            <person name="Mourched A.-S."/>
            <person name="Charusanti P."/>
            <person name="Shaw S."/>
            <person name="Blin K."/>
            <person name="Weber T."/>
        </authorList>
    </citation>
    <scope>NUCLEOTIDE SEQUENCE</scope>
    <source>
        <strain evidence="3">NBC_00303</strain>
    </source>
</reference>
<evidence type="ECO:0000313" key="4">
    <source>
        <dbReference type="Proteomes" id="UP001432312"/>
    </source>
</evidence>
<organism evidence="3 4">
    <name type="scientific">Streptomyces erythrochromogenes</name>
    <dbReference type="NCBI Taxonomy" id="285574"/>
    <lineage>
        <taxon>Bacteria</taxon>
        <taxon>Bacillati</taxon>
        <taxon>Actinomycetota</taxon>
        <taxon>Actinomycetes</taxon>
        <taxon>Kitasatosporales</taxon>
        <taxon>Streptomycetaceae</taxon>
        <taxon>Streptomyces</taxon>
    </lineage>
</organism>
<gene>
    <name evidence="3" type="ORF">OHA91_01710</name>
</gene>
<evidence type="ECO:0000256" key="1">
    <source>
        <dbReference type="SAM" id="MobiDB-lite"/>
    </source>
</evidence>
<dbReference type="EMBL" id="CP108036">
    <property type="protein sequence ID" value="WUN77315.1"/>
    <property type="molecule type" value="Genomic_DNA"/>
</dbReference>
<dbReference type="SMART" id="SM00849">
    <property type="entry name" value="Lactamase_B"/>
    <property type="match status" value="1"/>
</dbReference>
<feature type="domain" description="Metallo-beta-lactamase" evidence="2">
    <location>
        <begin position="31"/>
        <end position="246"/>
    </location>
</feature>
<dbReference type="RefSeq" id="WP_328738391.1">
    <property type="nucleotide sequence ID" value="NZ_CP108036.1"/>
</dbReference>
<sequence>MTALGDLIEIDDRTVLVLGRELDLAHDQPDVGNALVHRAGDTLVLVDTGVTTAFRAALRTAADRVGPWSRALVLTTHGHPDHVGNNDVADELGVPAEHYVPARDLDQMRDPESYWVRSFERIAWAAPLPAPALAARVVSLFTPMRPFAATTRTYEERPLEMIRIGSRRFTGWTFADGAVRVLRSQGHCAGHVIVHLGDCGVLHLSDEGNGACGAMYDADQLKIQTVLGAVAGLFEEGEAATLTDGHTFALRRGAEAVSHLDGLLEQATALQGAALGLTGEGGRIVPSAFTSRYAQAVAELGVGGANPNPMFTAMMALNELGELGLRPEPAAVADADAPWSRPALRDPDPPR</sequence>
<dbReference type="Gene3D" id="3.60.15.10">
    <property type="entry name" value="Ribonuclease Z/Hydroxyacylglutathione hydrolase-like"/>
    <property type="match status" value="1"/>
</dbReference>
<name>A0ABZ1Q4B3_9ACTN</name>
<dbReference type="Pfam" id="PF00753">
    <property type="entry name" value="Lactamase_B"/>
    <property type="match status" value="1"/>
</dbReference>
<proteinExistence type="predicted"/>
<dbReference type="InterPro" id="IPR036866">
    <property type="entry name" value="RibonucZ/Hydroxyglut_hydro"/>
</dbReference>
<accession>A0ABZ1Q4B3</accession>
<dbReference type="Proteomes" id="UP001432312">
    <property type="component" value="Chromosome"/>
</dbReference>
<evidence type="ECO:0000313" key="3">
    <source>
        <dbReference type="EMBL" id="WUN77315.1"/>
    </source>
</evidence>
<dbReference type="SUPFAM" id="SSF56281">
    <property type="entry name" value="Metallo-hydrolase/oxidoreductase"/>
    <property type="match status" value="1"/>
</dbReference>
<evidence type="ECO:0000259" key="2">
    <source>
        <dbReference type="SMART" id="SM00849"/>
    </source>
</evidence>
<keyword evidence="4" id="KW-1185">Reference proteome</keyword>
<dbReference type="InterPro" id="IPR001279">
    <property type="entry name" value="Metallo-B-lactamas"/>
</dbReference>
<feature type="region of interest" description="Disordered" evidence="1">
    <location>
        <begin position="329"/>
        <end position="351"/>
    </location>
</feature>
<dbReference type="GeneID" id="95494712"/>
<protein>
    <submittedName>
        <fullName evidence="3">MBL fold metallo-hydrolase</fullName>
    </submittedName>
</protein>